<keyword evidence="1" id="KW-1133">Transmembrane helix</keyword>
<organism evidence="2 3">
    <name type="scientific">Sphingobium nicotianae</name>
    <dbReference type="NCBI Taxonomy" id="2782607"/>
    <lineage>
        <taxon>Bacteria</taxon>
        <taxon>Pseudomonadati</taxon>
        <taxon>Pseudomonadota</taxon>
        <taxon>Alphaproteobacteria</taxon>
        <taxon>Sphingomonadales</taxon>
        <taxon>Sphingomonadaceae</taxon>
        <taxon>Sphingobium</taxon>
    </lineage>
</organism>
<protein>
    <submittedName>
        <fullName evidence="2">Uncharacterized protein</fullName>
    </submittedName>
</protein>
<keyword evidence="1" id="KW-0812">Transmembrane</keyword>
<comment type="caution">
    <text evidence="2">The sequence shown here is derived from an EMBL/GenBank/DDBJ whole genome shotgun (WGS) entry which is preliminary data.</text>
</comment>
<proteinExistence type="predicted"/>
<sequence>MWLLTIAFALTGLSLWVGGGFVGAREVAKGCGFLAMLACPFLWARPTGLVPDEIAIGGKRRLMIGLALIAAAPLLLPWQLWI</sequence>
<evidence type="ECO:0000313" key="3">
    <source>
        <dbReference type="Proteomes" id="UP001138757"/>
    </source>
</evidence>
<evidence type="ECO:0000256" key="1">
    <source>
        <dbReference type="SAM" id="Phobius"/>
    </source>
</evidence>
<feature type="transmembrane region" description="Helical" evidence="1">
    <location>
        <begin position="34"/>
        <end position="50"/>
    </location>
</feature>
<dbReference type="RefSeq" id="WP_214622151.1">
    <property type="nucleotide sequence ID" value="NZ_JAHGAW010000003.1"/>
</dbReference>
<keyword evidence="1" id="KW-0472">Membrane</keyword>
<feature type="transmembrane region" description="Helical" evidence="1">
    <location>
        <begin position="62"/>
        <end position="81"/>
    </location>
</feature>
<gene>
    <name evidence="2" type="ORF">KK488_05550</name>
</gene>
<accession>A0A9X1DAK3</accession>
<dbReference type="Proteomes" id="UP001138757">
    <property type="component" value="Unassembled WGS sequence"/>
</dbReference>
<keyword evidence="3" id="KW-1185">Reference proteome</keyword>
<dbReference type="EMBL" id="JAHGAW010000003">
    <property type="protein sequence ID" value="MBT2186409.1"/>
    <property type="molecule type" value="Genomic_DNA"/>
</dbReference>
<reference evidence="2" key="1">
    <citation type="submission" date="2021-05" db="EMBL/GenBank/DDBJ databases">
        <title>Genome of Sphingobium sp. strain.</title>
        <authorList>
            <person name="Fan R."/>
        </authorList>
    </citation>
    <scope>NUCLEOTIDE SEQUENCE</scope>
    <source>
        <strain evidence="2">H33</strain>
    </source>
</reference>
<evidence type="ECO:0000313" key="2">
    <source>
        <dbReference type="EMBL" id="MBT2186409.1"/>
    </source>
</evidence>
<name>A0A9X1DAK3_9SPHN</name>
<dbReference type="AlphaFoldDB" id="A0A9X1DAK3"/>